<reference evidence="1" key="2">
    <citation type="submission" date="2022-06" db="UniProtKB">
        <authorList>
            <consortium name="EnsemblMetazoa"/>
        </authorList>
    </citation>
    <scope>IDENTIFICATION</scope>
    <source>
        <strain evidence="1">DF5081</strain>
    </source>
</reference>
<dbReference type="AlphaFoldDB" id="A0A8R1HZ42"/>
<organism evidence="1 2">
    <name type="scientific">Caenorhabditis japonica</name>
    <dbReference type="NCBI Taxonomy" id="281687"/>
    <lineage>
        <taxon>Eukaryota</taxon>
        <taxon>Metazoa</taxon>
        <taxon>Ecdysozoa</taxon>
        <taxon>Nematoda</taxon>
        <taxon>Chromadorea</taxon>
        <taxon>Rhabditida</taxon>
        <taxon>Rhabditina</taxon>
        <taxon>Rhabditomorpha</taxon>
        <taxon>Rhabditoidea</taxon>
        <taxon>Rhabditidae</taxon>
        <taxon>Peloderinae</taxon>
        <taxon>Caenorhabditis</taxon>
    </lineage>
</organism>
<keyword evidence="2" id="KW-1185">Reference proteome</keyword>
<name>A0A8R1HZ42_CAEJA</name>
<dbReference type="EnsemblMetazoa" id="CJA11252.1">
    <property type="protein sequence ID" value="CJA11252.1"/>
    <property type="gene ID" value="WBGene00130456"/>
</dbReference>
<dbReference type="Proteomes" id="UP000005237">
    <property type="component" value="Unassembled WGS sequence"/>
</dbReference>
<accession>A0A8R1HZ42</accession>
<proteinExistence type="predicted"/>
<sequence length="230" mass="25784">MNESHSHWNDRKYLLNDFPKFQGVPREVKPTRDIRLLSESEKSAKVLVTGVAEEQSDCLMTPLVESLASAICKVKLNEKAALRSSDFGKKSLVLKKEQIVATGEVEGFKIVQNDVTDHGWGVELNESVGSPEFKAPIDHACIVEEETDAGMQKFSDLCTQLRQGREEKNQAICEFEKEYQTVFVLEGEDSGRISVAECKIELLKAPQSNRQNPCPISLAVMPRAKKLIYE</sequence>
<evidence type="ECO:0000313" key="2">
    <source>
        <dbReference type="Proteomes" id="UP000005237"/>
    </source>
</evidence>
<evidence type="ECO:0000313" key="1">
    <source>
        <dbReference type="EnsemblMetazoa" id="CJA11252.1"/>
    </source>
</evidence>
<reference evidence="2" key="1">
    <citation type="submission" date="2010-08" db="EMBL/GenBank/DDBJ databases">
        <authorList>
            <consortium name="Caenorhabditis japonica Sequencing Consortium"/>
            <person name="Wilson R.K."/>
        </authorList>
    </citation>
    <scope>NUCLEOTIDE SEQUENCE [LARGE SCALE GENOMIC DNA]</scope>
    <source>
        <strain evidence="2">DF5081</strain>
    </source>
</reference>
<protein>
    <submittedName>
        <fullName evidence="1">Uncharacterized protein</fullName>
    </submittedName>
</protein>